<dbReference type="EMBL" id="GG745369">
    <property type="protein sequence ID" value="KNE70994.1"/>
    <property type="molecule type" value="Genomic_DNA"/>
</dbReference>
<evidence type="ECO:0000313" key="3">
    <source>
        <dbReference type="Proteomes" id="UP000054350"/>
    </source>
</evidence>
<organism evidence="2 3">
    <name type="scientific">Allomyces macrogynus (strain ATCC 38327)</name>
    <name type="common">Allomyces javanicus var. macrogynus</name>
    <dbReference type="NCBI Taxonomy" id="578462"/>
    <lineage>
        <taxon>Eukaryota</taxon>
        <taxon>Fungi</taxon>
        <taxon>Fungi incertae sedis</taxon>
        <taxon>Blastocladiomycota</taxon>
        <taxon>Blastocladiomycetes</taxon>
        <taxon>Blastocladiales</taxon>
        <taxon>Blastocladiaceae</taxon>
        <taxon>Allomyces</taxon>
    </lineage>
</organism>
<dbReference type="GO" id="GO:0005758">
    <property type="term" value="C:mitochondrial intermembrane space"/>
    <property type="evidence" value="ECO:0007669"/>
    <property type="project" value="InterPro"/>
</dbReference>
<dbReference type="PROSITE" id="PS50904">
    <property type="entry name" value="PRELI_MSF1"/>
    <property type="match status" value="1"/>
</dbReference>
<reference evidence="2 3" key="1">
    <citation type="submission" date="2009-11" db="EMBL/GenBank/DDBJ databases">
        <title>Annotation of Allomyces macrogynus ATCC 38327.</title>
        <authorList>
            <consortium name="The Broad Institute Genome Sequencing Platform"/>
            <person name="Russ C."/>
            <person name="Cuomo C."/>
            <person name="Burger G."/>
            <person name="Gray M.W."/>
            <person name="Holland P.W.H."/>
            <person name="King N."/>
            <person name="Lang F.B.F."/>
            <person name="Roger A.J."/>
            <person name="Ruiz-Trillo I."/>
            <person name="Young S.K."/>
            <person name="Zeng Q."/>
            <person name="Gargeya S."/>
            <person name="Fitzgerald M."/>
            <person name="Haas B."/>
            <person name="Abouelleil A."/>
            <person name="Alvarado L."/>
            <person name="Arachchi H.M."/>
            <person name="Berlin A."/>
            <person name="Chapman S.B."/>
            <person name="Gearin G."/>
            <person name="Goldberg J."/>
            <person name="Griggs A."/>
            <person name="Gujja S."/>
            <person name="Hansen M."/>
            <person name="Heiman D."/>
            <person name="Howarth C."/>
            <person name="Larimer J."/>
            <person name="Lui A."/>
            <person name="MacDonald P.J.P."/>
            <person name="McCowen C."/>
            <person name="Montmayeur A."/>
            <person name="Murphy C."/>
            <person name="Neiman D."/>
            <person name="Pearson M."/>
            <person name="Priest M."/>
            <person name="Roberts A."/>
            <person name="Saif S."/>
            <person name="Shea T."/>
            <person name="Sisk P."/>
            <person name="Stolte C."/>
            <person name="Sykes S."/>
            <person name="Wortman J."/>
            <person name="Nusbaum C."/>
            <person name="Birren B."/>
        </authorList>
    </citation>
    <scope>NUCLEOTIDE SEQUENCE [LARGE SCALE GENOMIC DNA]</scope>
    <source>
        <strain evidence="2 3">ATCC 38327</strain>
    </source>
</reference>
<dbReference type="OrthoDB" id="10056816at2759"/>
<name>A0A0L0T8Y4_ALLM3</name>
<keyword evidence="3" id="KW-1185">Reference proteome</keyword>
<sequence length="100" mass="10918">MVTRTRNLDHRRMLYVEEVQEITPHPTNPNATVVTTTAHITSDLGWGLTGRLERFGVSRFADNLQRSRMGMLHVLASVRDKVKAAKGNAAAAAVPTAPAP</sequence>
<dbReference type="InterPro" id="IPR006797">
    <property type="entry name" value="PRELI/MSF1_dom"/>
</dbReference>
<evidence type="ECO:0000259" key="1">
    <source>
        <dbReference type="PROSITE" id="PS50904"/>
    </source>
</evidence>
<protein>
    <recommendedName>
        <fullName evidence="1">PRELI/MSF1 domain-containing protein</fullName>
    </recommendedName>
</protein>
<dbReference type="OMA" id="MHTRIRN"/>
<dbReference type="Proteomes" id="UP000054350">
    <property type="component" value="Unassembled WGS sequence"/>
</dbReference>
<gene>
    <name evidence="2" type="ORF">AMAG_15252</name>
</gene>
<feature type="domain" description="PRELI/MSF1" evidence="1">
    <location>
        <begin position="1"/>
        <end position="83"/>
    </location>
</feature>
<reference evidence="3" key="2">
    <citation type="submission" date="2009-11" db="EMBL/GenBank/DDBJ databases">
        <title>The Genome Sequence of Allomyces macrogynus strain ATCC 38327.</title>
        <authorList>
            <consortium name="The Broad Institute Genome Sequencing Platform"/>
            <person name="Russ C."/>
            <person name="Cuomo C."/>
            <person name="Shea T."/>
            <person name="Young S.K."/>
            <person name="Zeng Q."/>
            <person name="Koehrsen M."/>
            <person name="Haas B."/>
            <person name="Borodovsky M."/>
            <person name="Guigo R."/>
            <person name="Alvarado L."/>
            <person name="Berlin A."/>
            <person name="Borenstein D."/>
            <person name="Chen Z."/>
            <person name="Engels R."/>
            <person name="Freedman E."/>
            <person name="Gellesch M."/>
            <person name="Goldberg J."/>
            <person name="Griggs A."/>
            <person name="Gujja S."/>
            <person name="Heiman D."/>
            <person name="Hepburn T."/>
            <person name="Howarth C."/>
            <person name="Jen D."/>
            <person name="Larson L."/>
            <person name="Lewis B."/>
            <person name="Mehta T."/>
            <person name="Park D."/>
            <person name="Pearson M."/>
            <person name="Roberts A."/>
            <person name="Saif S."/>
            <person name="Shenoy N."/>
            <person name="Sisk P."/>
            <person name="Stolte C."/>
            <person name="Sykes S."/>
            <person name="Walk T."/>
            <person name="White J."/>
            <person name="Yandava C."/>
            <person name="Burger G."/>
            <person name="Gray M.W."/>
            <person name="Holland P.W.H."/>
            <person name="King N."/>
            <person name="Lang F.B.F."/>
            <person name="Roger A.J."/>
            <person name="Ruiz-Trillo I."/>
            <person name="Lander E."/>
            <person name="Nusbaum C."/>
        </authorList>
    </citation>
    <scope>NUCLEOTIDE SEQUENCE [LARGE SCALE GENOMIC DNA]</scope>
    <source>
        <strain evidence="3">ATCC 38327</strain>
    </source>
</reference>
<dbReference type="AlphaFoldDB" id="A0A0L0T8Y4"/>
<accession>A0A0L0T8Y4</accession>
<dbReference type="InterPro" id="IPR037365">
    <property type="entry name" value="Slowmo/Ups"/>
</dbReference>
<dbReference type="VEuPathDB" id="FungiDB:AMAG_15252"/>
<dbReference type="Pfam" id="PF04707">
    <property type="entry name" value="PRELI"/>
    <property type="match status" value="1"/>
</dbReference>
<evidence type="ECO:0000313" key="2">
    <source>
        <dbReference type="EMBL" id="KNE70994.1"/>
    </source>
</evidence>
<dbReference type="PANTHER" id="PTHR11158">
    <property type="entry name" value="MSF1/PX19 RELATED"/>
    <property type="match status" value="1"/>
</dbReference>
<proteinExistence type="predicted"/>
<dbReference type="STRING" id="578462.A0A0L0T8Y4"/>